<evidence type="ECO:0000313" key="3">
    <source>
        <dbReference type="Proteomes" id="UP000502665"/>
    </source>
</evidence>
<accession>A0A6M4WM88</accession>
<feature type="compositionally biased region" description="Low complexity" evidence="1">
    <location>
        <begin position="18"/>
        <end position="28"/>
    </location>
</feature>
<name>A0A6M4WM88_9ACTN</name>
<evidence type="ECO:0000256" key="1">
    <source>
        <dbReference type="SAM" id="MobiDB-lite"/>
    </source>
</evidence>
<dbReference type="Proteomes" id="UP000502665">
    <property type="component" value="Chromosome"/>
</dbReference>
<feature type="region of interest" description="Disordered" evidence="1">
    <location>
        <begin position="1"/>
        <end position="43"/>
    </location>
</feature>
<reference evidence="2" key="1">
    <citation type="submission" date="2020-03" db="EMBL/GenBank/DDBJ databases">
        <title>Molecular networking-based the target discovery of potent antiproliferative macrolactams: 5/6/7/16 polycyclic ansamycins and glycosylated trienomycin from Streptomyces cacaoi subsp. asoensis.</title>
        <authorList>
            <person name="Liu L.-L."/>
        </authorList>
    </citation>
    <scope>NUCLEOTIDE SEQUENCE [LARGE SCALE GENOMIC DNA]</scope>
    <source>
        <strain evidence="2">H2S5</strain>
    </source>
</reference>
<organism evidence="2 3">
    <name type="scientific">Streptomyces asoensis</name>
    <dbReference type="NCBI Taxonomy" id="249586"/>
    <lineage>
        <taxon>Bacteria</taxon>
        <taxon>Bacillati</taxon>
        <taxon>Actinomycetota</taxon>
        <taxon>Actinomycetes</taxon>
        <taxon>Kitasatosporales</taxon>
        <taxon>Streptomycetaceae</taxon>
        <taxon>Streptomyces</taxon>
    </lineage>
</organism>
<dbReference type="EMBL" id="CP049838">
    <property type="protein sequence ID" value="QJT01767.1"/>
    <property type="molecule type" value="Genomic_DNA"/>
</dbReference>
<proteinExistence type="predicted"/>
<protein>
    <submittedName>
        <fullName evidence="2">Uncharacterized protein</fullName>
    </submittedName>
</protein>
<sequence length="172" mass="18943">MTTARRPSPADLARRHAPQTAQAAPTAKPARRAKARPADPLPRRRTAYVARVLTVEESIAPGQLERHEHFRPFYRLGLTVSGMPAPARLVGHDLLWRAHHRTGRIDVADQPPAQALADTTGLSVPQVLVAVQVLHTRGWLVVKQLRRGEAFDLVIPGAVLETVRVLHSCRAN</sequence>
<dbReference type="RefSeq" id="WP_171397321.1">
    <property type="nucleotide sequence ID" value="NZ_CP049838.1"/>
</dbReference>
<keyword evidence="3" id="KW-1185">Reference proteome</keyword>
<dbReference type="AlphaFoldDB" id="A0A6M4WM88"/>
<evidence type="ECO:0000313" key="2">
    <source>
        <dbReference type="EMBL" id="QJT01767.1"/>
    </source>
</evidence>
<gene>
    <name evidence="2" type="ORF">G9272_16815</name>
</gene>